<proteinExistence type="inferred from homology"/>
<comment type="similarity">
    <text evidence="1 2">Belongs to the phD/YefM antitoxin family.</text>
</comment>
<organism evidence="3 4">
    <name type="scientific">Thermomonospora umbrina</name>
    <dbReference type="NCBI Taxonomy" id="111806"/>
    <lineage>
        <taxon>Bacteria</taxon>
        <taxon>Bacillati</taxon>
        <taxon>Actinomycetota</taxon>
        <taxon>Actinomycetes</taxon>
        <taxon>Streptosporangiales</taxon>
        <taxon>Thermomonosporaceae</taxon>
        <taxon>Thermomonospora</taxon>
    </lineage>
</organism>
<reference evidence="3 4" key="1">
    <citation type="submission" date="2018-08" db="EMBL/GenBank/DDBJ databases">
        <title>Sequencing the genomes of 1000 actinobacteria strains.</title>
        <authorList>
            <person name="Klenk H.-P."/>
        </authorList>
    </citation>
    <scope>NUCLEOTIDE SEQUENCE [LARGE SCALE GENOMIC DNA]</scope>
    <source>
        <strain evidence="3 4">DSM 43927</strain>
    </source>
</reference>
<evidence type="ECO:0000256" key="2">
    <source>
        <dbReference type="RuleBase" id="RU362080"/>
    </source>
</evidence>
<dbReference type="SUPFAM" id="SSF143120">
    <property type="entry name" value="YefM-like"/>
    <property type="match status" value="1"/>
</dbReference>
<dbReference type="InterPro" id="IPR051405">
    <property type="entry name" value="phD/YefM_antitoxin"/>
</dbReference>
<evidence type="ECO:0000313" key="4">
    <source>
        <dbReference type="Proteomes" id="UP000256661"/>
    </source>
</evidence>
<dbReference type="AlphaFoldDB" id="A0A3D9T3H9"/>
<comment type="caution">
    <text evidence="3">The sequence shown here is derived from an EMBL/GenBank/DDBJ whole genome shotgun (WGS) entry which is preliminary data.</text>
</comment>
<evidence type="ECO:0000313" key="3">
    <source>
        <dbReference type="EMBL" id="REE98361.1"/>
    </source>
</evidence>
<dbReference type="Pfam" id="PF02604">
    <property type="entry name" value="PhdYeFM_antitox"/>
    <property type="match status" value="1"/>
</dbReference>
<dbReference type="InterPro" id="IPR036165">
    <property type="entry name" value="YefM-like_sf"/>
</dbReference>
<dbReference type="NCBIfam" id="TIGR01552">
    <property type="entry name" value="phd_fam"/>
    <property type="match status" value="1"/>
</dbReference>
<dbReference type="RefSeq" id="WP_116023823.1">
    <property type="nucleotide sequence ID" value="NZ_QTTT01000001.1"/>
</dbReference>
<sequence length="131" mass="14276">MTTLPVAEARQQFSSLVEEAVRTHQRIRVTRNGRPAVVVIADDDFEAIMETIEVLSDPTLMQAVVQSHADREAGRHITGDEMAAIMAARAEGIDLGDEADVISEMHASGIPDEVCMTALEAIIARHREVAE</sequence>
<keyword evidence="4" id="KW-1185">Reference proteome</keyword>
<name>A0A3D9T3H9_9ACTN</name>
<dbReference type="PANTHER" id="PTHR33713:SF10">
    <property type="entry name" value="ANTITOXIN YAFN"/>
    <property type="match status" value="1"/>
</dbReference>
<comment type="function">
    <text evidence="2">Antitoxin component of a type II toxin-antitoxin (TA) system.</text>
</comment>
<accession>A0A3D9T3H9</accession>
<evidence type="ECO:0000256" key="1">
    <source>
        <dbReference type="ARBA" id="ARBA00009981"/>
    </source>
</evidence>
<dbReference type="InterPro" id="IPR006442">
    <property type="entry name" value="Antitoxin_Phd/YefM"/>
</dbReference>
<dbReference type="PANTHER" id="PTHR33713">
    <property type="entry name" value="ANTITOXIN YAFN-RELATED"/>
    <property type="match status" value="1"/>
</dbReference>
<protein>
    <recommendedName>
        <fullName evidence="2">Antitoxin</fullName>
    </recommendedName>
</protein>
<dbReference type="EMBL" id="QTTT01000001">
    <property type="protein sequence ID" value="REE98361.1"/>
    <property type="molecule type" value="Genomic_DNA"/>
</dbReference>
<dbReference type="Gene3D" id="3.40.1620.10">
    <property type="entry name" value="YefM-like domain"/>
    <property type="match status" value="1"/>
</dbReference>
<dbReference type="Proteomes" id="UP000256661">
    <property type="component" value="Unassembled WGS sequence"/>
</dbReference>
<dbReference type="Gene3D" id="1.10.1220.170">
    <property type="match status" value="1"/>
</dbReference>
<gene>
    <name evidence="3" type="ORF">DFJ69_3848</name>
</gene>
<dbReference type="OrthoDB" id="488160at2"/>